<dbReference type="EMBL" id="UINC01108760">
    <property type="protein sequence ID" value="SVC75102.1"/>
    <property type="molecule type" value="Genomic_DNA"/>
</dbReference>
<dbReference type="SUPFAM" id="SSF101874">
    <property type="entry name" value="YceI-like"/>
    <property type="match status" value="1"/>
</dbReference>
<dbReference type="InterPro" id="IPR036761">
    <property type="entry name" value="TTHA0802/YceI-like_sf"/>
</dbReference>
<sequence>MEDRNMQGFFWLNSRKIIGEKMNNYKTMNIKLLTIISFTMLVTQCTNKKESVTDDQQVRTTKGTNINKGDYSVNKDLSTIKWTGKEITTKSHYGTLDLKGGSVYVNNDGIISGNVLVDMNSINCLDMLGRG</sequence>
<name>A0A382PSY3_9ZZZZ</name>
<gene>
    <name evidence="1" type="ORF">METZ01_LOCUS327956</name>
</gene>
<reference evidence="1" key="1">
    <citation type="submission" date="2018-05" db="EMBL/GenBank/DDBJ databases">
        <authorList>
            <person name="Lanie J.A."/>
            <person name="Ng W.-L."/>
            <person name="Kazmierczak K.M."/>
            <person name="Andrzejewski T.M."/>
            <person name="Davidsen T.M."/>
            <person name="Wayne K.J."/>
            <person name="Tettelin H."/>
            <person name="Glass J.I."/>
            <person name="Rusch D."/>
            <person name="Podicherti R."/>
            <person name="Tsui H.-C.T."/>
            <person name="Winkler M.E."/>
        </authorList>
    </citation>
    <scope>NUCLEOTIDE SEQUENCE</scope>
</reference>
<dbReference type="AlphaFoldDB" id="A0A382PSY3"/>
<feature type="non-terminal residue" evidence="1">
    <location>
        <position position="131"/>
    </location>
</feature>
<organism evidence="1">
    <name type="scientific">marine metagenome</name>
    <dbReference type="NCBI Taxonomy" id="408172"/>
    <lineage>
        <taxon>unclassified sequences</taxon>
        <taxon>metagenomes</taxon>
        <taxon>ecological metagenomes</taxon>
    </lineage>
</organism>
<evidence type="ECO:0000313" key="1">
    <source>
        <dbReference type="EMBL" id="SVC75102.1"/>
    </source>
</evidence>
<dbReference type="Gene3D" id="2.40.128.110">
    <property type="entry name" value="Lipid/polyisoprenoid-binding, YceI-like"/>
    <property type="match status" value="1"/>
</dbReference>
<proteinExistence type="predicted"/>
<protein>
    <submittedName>
        <fullName evidence="1">Uncharacterized protein</fullName>
    </submittedName>
</protein>
<accession>A0A382PSY3</accession>